<dbReference type="Proteomes" id="UP000468581">
    <property type="component" value="Unassembled WGS sequence"/>
</dbReference>
<dbReference type="Gene3D" id="1.10.10.10">
    <property type="entry name" value="Winged helix-like DNA-binding domain superfamily/Winged helix DNA-binding domain"/>
    <property type="match status" value="1"/>
</dbReference>
<sequence length="154" mass="18068">MQYDFEKTLLPWLGRITKEFSFLAVSVFENNQIDLTRHQWLLLKKLNDKDGQPQNDLAFITDRDKTSLTRLINTMERKELVKRVPDATDRRINLVYLTQKGREILEKSIPIMKELIGQMQNGLSTEELENTITALKKVKANLENIPQEKNNRLK</sequence>
<feature type="domain" description="HTH marR-type" evidence="4">
    <location>
        <begin position="6"/>
        <end position="140"/>
    </location>
</feature>
<dbReference type="InterPro" id="IPR000835">
    <property type="entry name" value="HTH_MarR-typ"/>
</dbReference>
<name>A0A6P0UNG3_9FLAO</name>
<dbReference type="PANTHER" id="PTHR33164">
    <property type="entry name" value="TRANSCRIPTIONAL REGULATOR, MARR FAMILY"/>
    <property type="match status" value="1"/>
</dbReference>
<dbReference type="PRINTS" id="PR00598">
    <property type="entry name" value="HTHMARR"/>
</dbReference>
<dbReference type="Pfam" id="PF01047">
    <property type="entry name" value="MarR"/>
    <property type="match status" value="1"/>
</dbReference>
<dbReference type="AlphaFoldDB" id="A0A6P0UNG3"/>
<keyword evidence="2" id="KW-0238">DNA-binding</keyword>
<keyword evidence="3" id="KW-0804">Transcription</keyword>
<dbReference type="InterPro" id="IPR023187">
    <property type="entry name" value="Tscrpt_reg_MarR-type_CS"/>
</dbReference>
<evidence type="ECO:0000256" key="2">
    <source>
        <dbReference type="ARBA" id="ARBA00023125"/>
    </source>
</evidence>
<dbReference type="GO" id="GO:0003677">
    <property type="term" value="F:DNA binding"/>
    <property type="evidence" value="ECO:0007669"/>
    <property type="project" value="UniProtKB-KW"/>
</dbReference>
<reference evidence="5 6" key="1">
    <citation type="submission" date="2020-01" db="EMBL/GenBank/DDBJ databases">
        <title>Leptobacterium flavescens.</title>
        <authorList>
            <person name="Wang G."/>
        </authorList>
    </citation>
    <scope>NUCLEOTIDE SEQUENCE [LARGE SCALE GENOMIC DNA]</scope>
    <source>
        <strain evidence="5 6">KCTC 22160</strain>
    </source>
</reference>
<protein>
    <submittedName>
        <fullName evidence="5">MarR family transcriptional regulator</fullName>
    </submittedName>
</protein>
<dbReference type="SMART" id="SM00347">
    <property type="entry name" value="HTH_MARR"/>
    <property type="match status" value="1"/>
</dbReference>
<gene>
    <name evidence="5" type="ORF">GWK08_15360</name>
</gene>
<comment type="caution">
    <text evidence="5">The sequence shown here is derived from an EMBL/GenBank/DDBJ whole genome shotgun (WGS) entry which is preliminary data.</text>
</comment>
<dbReference type="RefSeq" id="WP_163608113.1">
    <property type="nucleotide sequence ID" value="NZ_JAABOO010000003.1"/>
</dbReference>
<evidence type="ECO:0000313" key="6">
    <source>
        <dbReference type="Proteomes" id="UP000468581"/>
    </source>
</evidence>
<dbReference type="PROSITE" id="PS50995">
    <property type="entry name" value="HTH_MARR_2"/>
    <property type="match status" value="1"/>
</dbReference>
<dbReference type="PANTHER" id="PTHR33164:SF64">
    <property type="entry name" value="TRANSCRIPTIONAL REGULATOR SLYA"/>
    <property type="match status" value="1"/>
</dbReference>
<dbReference type="PROSITE" id="PS01117">
    <property type="entry name" value="HTH_MARR_1"/>
    <property type="match status" value="1"/>
</dbReference>
<dbReference type="GO" id="GO:0006950">
    <property type="term" value="P:response to stress"/>
    <property type="evidence" value="ECO:0007669"/>
    <property type="project" value="TreeGrafter"/>
</dbReference>
<organism evidence="5 6">
    <name type="scientific">Leptobacterium flavescens</name>
    <dbReference type="NCBI Taxonomy" id="472055"/>
    <lineage>
        <taxon>Bacteria</taxon>
        <taxon>Pseudomonadati</taxon>
        <taxon>Bacteroidota</taxon>
        <taxon>Flavobacteriia</taxon>
        <taxon>Flavobacteriales</taxon>
        <taxon>Flavobacteriaceae</taxon>
        <taxon>Leptobacterium</taxon>
    </lineage>
</organism>
<dbReference type="GO" id="GO:0003700">
    <property type="term" value="F:DNA-binding transcription factor activity"/>
    <property type="evidence" value="ECO:0007669"/>
    <property type="project" value="InterPro"/>
</dbReference>
<keyword evidence="6" id="KW-1185">Reference proteome</keyword>
<evidence type="ECO:0000259" key="4">
    <source>
        <dbReference type="PROSITE" id="PS50995"/>
    </source>
</evidence>
<proteinExistence type="predicted"/>
<evidence type="ECO:0000313" key="5">
    <source>
        <dbReference type="EMBL" id="NER14834.1"/>
    </source>
</evidence>
<dbReference type="InterPro" id="IPR039422">
    <property type="entry name" value="MarR/SlyA-like"/>
</dbReference>
<keyword evidence="1" id="KW-0805">Transcription regulation</keyword>
<evidence type="ECO:0000256" key="1">
    <source>
        <dbReference type="ARBA" id="ARBA00023015"/>
    </source>
</evidence>
<accession>A0A6P0UNG3</accession>
<dbReference type="InterPro" id="IPR036390">
    <property type="entry name" value="WH_DNA-bd_sf"/>
</dbReference>
<dbReference type="InterPro" id="IPR036388">
    <property type="entry name" value="WH-like_DNA-bd_sf"/>
</dbReference>
<evidence type="ECO:0000256" key="3">
    <source>
        <dbReference type="ARBA" id="ARBA00023163"/>
    </source>
</evidence>
<dbReference type="EMBL" id="JAABOO010000003">
    <property type="protein sequence ID" value="NER14834.1"/>
    <property type="molecule type" value="Genomic_DNA"/>
</dbReference>
<dbReference type="SUPFAM" id="SSF46785">
    <property type="entry name" value="Winged helix' DNA-binding domain"/>
    <property type="match status" value="1"/>
</dbReference>